<organism evidence="8 9">
    <name type="scientific">Mycena belliarum</name>
    <dbReference type="NCBI Taxonomy" id="1033014"/>
    <lineage>
        <taxon>Eukaryota</taxon>
        <taxon>Fungi</taxon>
        <taxon>Dikarya</taxon>
        <taxon>Basidiomycota</taxon>
        <taxon>Agaricomycotina</taxon>
        <taxon>Agaricomycetes</taxon>
        <taxon>Agaricomycetidae</taxon>
        <taxon>Agaricales</taxon>
        <taxon>Marasmiineae</taxon>
        <taxon>Mycenaceae</taxon>
        <taxon>Mycena</taxon>
    </lineage>
</organism>
<dbReference type="GO" id="GO:0007004">
    <property type="term" value="P:telomere maintenance via telomerase"/>
    <property type="evidence" value="ECO:0007669"/>
    <property type="project" value="InterPro"/>
</dbReference>
<dbReference type="EMBL" id="JARJCN010000038">
    <property type="protein sequence ID" value="KAJ7084319.1"/>
    <property type="molecule type" value="Genomic_DNA"/>
</dbReference>
<keyword evidence="9" id="KW-1185">Reference proteome</keyword>
<keyword evidence="3" id="KW-0158">Chromosome</keyword>
<feature type="compositionally biased region" description="Low complexity" evidence="6">
    <location>
        <begin position="275"/>
        <end position="308"/>
    </location>
</feature>
<sequence>MDAVKPWLRAYFIHAAETYGGDLAVVPLEEKGKKVQILEFLTFGAENKDSASSVVWAVISDRMLSIPVKFSKDAVAACEKILGRRLAETRTALVTIKRFKIVSARVPNRGGGMSVDAQLALFCESLAVIGSLGENKWGNPRELDSDSDLREWAHGLRQDGGAGNILKERKRNREVNIPPEVHRPAKRLVSPRKLPAVERRSRTRTIKLMDAYRQRWHDSVTDPLKFVRPPSPPTKPLAEPQDARDMSMSSSSHKFVRPPSPPRKPSAEPHARDMSMSSPSQKYSPSSSPFSDWSLTPAISSPVKAEPASPSPKPSSYLTAPTPAQRRQRSPALTVAQRKVARPPSPPPVGSGPGRILVPDSDTSQSQPSQPSQLLELSQALSQRIKEEDIKMLDEDDAQTEQQLFRRRSSEGIEPPAKRARIENRPGRFILGLDWLDGVEGVVGVGWERVCAVLRSVP</sequence>
<dbReference type="GO" id="GO:0042162">
    <property type="term" value="F:telomeric DNA binding"/>
    <property type="evidence" value="ECO:0007669"/>
    <property type="project" value="InterPro"/>
</dbReference>
<feature type="region of interest" description="Disordered" evidence="6">
    <location>
        <begin position="392"/>
        <end position="412"/>
    </location>
</feature>
<evidence type="ECO:0000256" key="3">
    <source>
        <dbReference type="ARBA" id="ARBA00022454"/>
    </source>
</evidence>
<evidence type="ECO:0000256" key="5">
    <source>
        <dbReference type="ARBA" id="ARBA00023242"/>
    </source>
</evidence>
<dbReference type="Proteomes" id="UP001222325">
    <property type="component" value="Unassembled WGS sequence"/>
</dbReference>
<feature type="region of interest" description="Disordered" evidence="6">
    <location>
        <begin position="222"/>
        <end position="374"/>
    </location>
</feature>
<reference evidence="8" key="1">
    <citation type="submission" date="2023-03" db="EMBL/GenBank/DDBJ databases">
        <title>Massive genome expansion in bonnet fungi (Mycena s.s.) driven by repeated elements and novel gene families across ecological guilds.</title>
        <authorList>
            <consortium name="Lawrence Berkeley National Laboratory"/>
            <person name="Harder C.B."/>
            <person name="Miyauchi S."/>
            <person name="Viragh M."/>
            <person name="Kuo A."/>
            <person name="Thoen E."/>
            <person name="Andreopoulos B."/>
            <person name="Lu D."/>
            <person name="Skrede I."/>
            <person name="Drula E."/>
            <person name="Henrissat B."/>
            <person name="Morin E."/>
            <person name="Kohler A."/>
            <person name="Barry K."/>
            <person name="LaButti K."/>
            <person name="Morin E."/>
            <person name="Salamov A."/>
            <person name="Lipzen A."/>
            <person name="Mereny Z."/>
            <person name="Hegedus B."/>
            <person name="Baldrian P."/>
            <person name="Stursova M."/>
            <person name="Weitz H."/>
            <person name="Taylor A."/>
            <person name="Grigoriev I.V."/>
            <person name="Nagy L.G."/>
            <person name="Martin F."/>
            <person name="Kauserud H."/>
        </authorList>
    </citation>
    <scope>NUCLEOTIDE SEQUENCE</scope>
    <source>
        <strain evidence="8">CBHHK173m</strain>
    </source>
</reference>
<dbReference type="Pfam" id="PF10341">
    <property type="entry name" value="TPP1"/>
    <property type="match status" value="1"/>
</dbReference>
<evidence type="ECO:0000259" key="7">
    <source>
        <dbReference type="Pfam" id="PF10341"/>
    </source>
</evidence>
<evidence type="ECO:0000313" key="8">
    <source>
        <dbReference type="EMBL" id="KAJ7084319.1"/>
    </source>
</evidence>
<feature type="domain" description="Shelterin complex subunit TPP1/Est3" evidence="7">
    <location>
        <begin position="34"/>
        <end position="103"/>
    </location>
</feature>
<keyword evidence="5" id="KW-0539">Nucleus</keyword>
<evidence type="ECO:0000256" key="4">
    <source>
        <dbReference type="ARBA" id="ARBA00022895"/>
    </source>
</evidence>
<accession>A0AAD6XPK9</accession>
<protein>
    <recommendedName>
        <fullName evidence="7">Shelterin complex subunit TPP1/Est3 domain-containing protein</fullName>
    </recommendedName>
</protein>
<dbReference type="AlphaFoldDB" id="A0AAD6XPK9"/>
<evidence type="ECO:0000256" key="2">
    <source>
        <dbReference type="ARBA" id="ARBA00004574"/>
    </source>
</evidence>
<evidence type="ECO:0000313" key="9">
    <source>
        <dbReference type="Proteomes" id="UP001222325"/>
    </source>
</evidence>
<dbReference type="GO" id="GO:0005697">
    <property type="term" value="C:telomerase holoenzyme complex"/>
    <property type="evidence" value="ECO:0007669"/>
    <property type="project" value="InterPro"/>
</dbReference>
<name>A0AAD6XPK9_9AGAR</name>
<proteinExistence type="predicted"/>
<evidence type="ECO:0000256" key="1">
    <source>
        <dbReference type="ARBA" id="ARBA00004123"/>
    </source>
</evidence>
<comment type="caution">
    <text evidence="8">The sequence shown here is derived from an EMBL/GenBank/DDBJ whole genome shotgun (WGS) entry which is preliminary data.</text>
</comment>
<dbReference type="InterPro" id="IPR019437">
    <property type="entry name" value="TPP1/Est3"/>
</dbReference>
<comment type="subcellular location">
    <subcellularLocation>
        <location evidence="2">Chromosome</location>
        <location evidence="2">Telomere</location>
    </subcellularLocation>
    <subcellularLocation>
        <location evidence="1">Nucleus</location>
    </subcellularLocation>
</comment>
<gene>
    <name evidence="8" type="ORF">B0H15DRAFT_389656</name>
</gene>
<feature type="compositionally biased region" description="Low complexity" evidence="6">
    <location>
        <begin position="364"/>
        <end position="374"/>
    </location>
</feature>
<evidence type="ECO:0000256" key="6">
    <source>
        <dbReference type="SAM" id="MobiDB-lite"/>
    </source>
</evidence>
<keyword evidence="4" id="KW-0779">Telomere</keyword>
<dbReference type="GO" id="GO:0000781">
    <property type="term" value="C:chromosome, telomeric region"/>
    <property type="evidence" value="ECO:0007669"/>
    <property type="project" value="UniProtKB-SubCell"/>
</dbReference>